<feature type="transmembrane region" description="Helical" evidence="1">
    <location>
        <begin position="63"/>
        <end position="81"/>
    </location>
</feature>
<accession>A0A2A2MHT4</accession>
<comment type="caution">
    <text evidence="2">The sequence shown here is derived from an EMBL/GenBank/DDBJ whole genome shotgun (WGS) entry which is preliminary data.</text>
</comment>
<evidence type="ECO:0008006" key="4">
    <source>
        <dbReference type="Google" id="ProtNLM"/>
    </source>
</evidence>
<feature type="transmembrane region" description="Helical" evidence="1">
    <location>
        <begin position="39"/>
        <end position="56"/>
    </location>
</feature>
<protein>
    <recommendedName>
        <fullName evidence="4">Inner membrane protein</fullName>
    </recommendedName>
</protein>
<organism evidence="2 3">
    <name type="scientific">Hafnia paralvei</name>
    <dbReference type="NCBI Taxonomy" id="546367"/>
    <lineage>
        <taxon>Bacteria</taxon>
        <taxon>Pseudomonadati</taxon>
        <taxon>Pseudomonadota</taxon>
        <taxon>Gammaproteobacteria</taxon>
        <taxon>Enterobacterales</taxon>
        <taxon>Hafniaceae</taxon>
        <taxon>Hafnia</taxon>
    </lineage>
</organism>
<evidence type="ECO:0000256" key="1">
    <source>
        <dbReference type="SAM" id="Phobius"/>
    </source>
</evidence>
<dbReference type="GeneID" id="69638049"/>
<dbReference type="InterPro" id="IPR020368">
    <property type="entry name" value="Uncharacterised_YbjM"/>
</dbReference>
<sequence>MVIYRRWLGAIVSFILVVLLFIVLKPWTNAHGPNIVMKGEINLLLFVIPGFVASCFSVSGRIFYPFLGTLCAVLISTLIHLCYGTELRSGLQMFAYGTSALFWSVSGAFLYWFLTLAWQKKQKRSLGAERYR</sequence>
<proteinExistence type="predicted"/>
<dbReference type="OrthoDB" id="6540266at2"/>
<keyword evidence="1" id="KW-0812">Transmembrane</keyword>
<keyword evidence="1" id="KW-1133">Transmembrane helix</keyword>
<evidence type="ECO:0000313" key="3">
    <source>
        <dbReference type="Proteomes" id="UP000218796"/>
    </source>
</evidence>
<dbReference type="GO" id="GO:0016020">
    <property type="term" value="C:membrane"/>
    <property type="evidence" value="ECO:0007669"/>
    <property type="project" value="InterPro"/>
</dbReference>
<dbReference type="KEGG" id="hpar:AL518_17705"/>
<dbReference type="RefSeq" id="WP_008812959.1">
    <property type="nucleotide sequence ID" value="NZ_CALECD010000092.1"/>
</dbReference>
<keyword evidence="3" id="KW-1185">Reference proteome</keyword>
<feature type="transmembrane region" description="Helical" evidence="1">
    <location>
        <begin position="7"/>
        <end position="27"/>
    </location>
</feature>
<name>A0A2A2MHT4_9GAMM</name>
<evidence type="ECO:0000313" key="2">
    <source>
        <dbReference type="EMBL" id="PAV98399.1"/>
    </source>
</evidence>
<dbReference type="EMBL" id="NQMS01000001">
    <property type="protein sequence ID" value="PAV98399.1"/>
    <property type="molecule type" value="Genomic_DNA"/>
</dbReference>
<dbReference type="AlphaFoldDB" id="A0A2A2MHT4"/>
<gene>
    <name evidence="2" type="ORF">CJD50_02705</name>
</gene>
<dbReference type="Proteomes" id="UP000218796">
    <property type="component" value="Unassembled WGS sequence"/>
</dbReference>
<keyword evidence="1" id="KW-0472">Membrane</keyword>
<reference evidence="2 3" key="1">
    <citation type="submission" date="2017-08" db="EMBL/GenBank/DDBJ databases">
        <title>Draft Genome Sequence of Hafnia alvei CITHA-6 Isolated from Raw Bovine Milk.</title>
        <authorList>
            <person name="Culligan E.P."/>
            <person name="Mcsweeney A."/>
            <person name="O'Doherty C."/>
            <person name="Gleeson E."/>
            <person name="O'Riordan D."/>
            <person name="Sleator R.D."/>
        </authorList>
    </citation>
    <scope>NUCLEOTIDE SEQUENCE [LARGE SCALE GENOMIC DNA]</scope>
    <source>
        <strain evidence="2 3">CITHA-6</strain>
    </source>
</reference>
<feature type="transmembrane region" description="Helical" evidence="1">
    <location>
        <begin position="93"/>
        <end position="114"/>
    </location>
</feature>
<dbReference type="Pfam" id="PF11045">
    <property type="entry name" value="YbjM"/>
    <property type="match status" value="1"/>
</dbReference>